<dbReference type="Gene3D" id="3.30.200.20">
    <property type="entry name" value="Phosphorylase Kinase, domain 1"/>
    <property type="match status" value="1"/>
</dbReference>
<dbReference type="Gene3D" id="1.20.1480.20">
    <property type="entry name" value="MAST3 pre-PK domain-like"/>
    <property type="match status" value="1"/>
</dbReference>
<evidence type="ECO:0000256" key="1">
    <source>
        <dbReference type="ARBA" id="ARBA00009903"/>
    </source>
</evidence>
<dbReference type="PROSITE" id="PS00108">
    <property type="entry name" value="PROTEIN_KINASE_ST"/>
    <property type="match status" value="1"/>
</dbReference>
<keyword evidence="4" id="KW-0808">Transferase</keyword>
<dbReference type="InterPro" id="IPR000719">
    <property type="entry name" value="Prot_kinase_dom"/>
</dbReference>
<sequence length="665" mass="75270">MPPVTLLCHRQPSDKFQVLALLQGILTTYAPDIVLPLPDGVLSFTYRLVMKLVRDCLIKYRKGRVSSEYLEHLQENIWTLVQQAEEKSHSGELAFIKQLAQNVLLVLEYPAYSPERLETSEDDSKERQSRNIADRDMSQPGLNPDPMEGITVPANTDGGICETPEIIQESASALIESLNPGRNPCKSDYNPIKLISCGGFGAIHLVRHTDTNKIFAMKKMDKPNLKPKSLNWAFQERDISTFADCPFVASMFCSFPTKLHLCMVMEYVPGGDCGNLLKNMGSLPITLARLYIAETVLAVEYLHSYGVVHRDLKPANLLITSTGHIKVTDFGVSKVGLMRPTSKLYKAPTKDITREFRDKETAGTTSYMAPEVILKKGYGRPLDWWSVGIILYEFLFGYTPFYRASEKEILRSIVRDEIIWRSNYFPPPNARGIITQLLRKNPEQRLGTGGANEIKKHPFLRALDFSNLLSQKPLFVPDLKSEKDTRYFNTRIRNYRFRNSDEEDTNEDNDCPEIKNFVSSSQKFSKLYTTNNMMVTNEDPMSPPVCSTEDSDTMSPPVCSPEDSERHADMQKERPHSKSDDDNQCFNAINSEPSSPSLSESPVKEIKKSAKKLRKQQKTDKGEEGERRRDTGVSVLKHENPKSSPQYTPTPPPPKPGQEDQQMEP</sequence>
<evidence type="ECO:0000259" key="11">
    <source>
        <dbReference type="PROSITE" id="PS50011"/>
    </source>
</evidence>
<feature type="domain" description="AGC-kinase C-terminal" evidence="12">
    <location>
        <begin position="461"/>
        <end position="539"/>
    </location>
</feature>
<keyword evidence="3" id="KW-0723">Serine/threonine-protein kinase</keyword>
<dbReference type="PROSITE" id="PS50011">
    <property type="entry name" value="PROTEIN_KINASE_DOM"/>
    <property type="match status" value="1"/>
</dbReference>
<comment type="catalytic activity">
    <reaction evidence="8">
        <text>L-threonyl-[protein] + ATP = O-phospho-L-threonyl-[protein] + ADP + H(+)</text>
        <dbReference type="Rhea" id="RHEA:46608"/>
        <dbReference type="Rhea" id="RHEA-COMP:11060"/>
        <dbReference type="Rhea" id="RHEA-COMP:11605"/>
        <dbReference type="ChEBI" id="CHEBI:15378"/>
        <dbReference type="ChEBI" id="CHEBI:30013"/>
        <dbReference type="ChEBI" id="CHEBI:30616"/>
        <dbReference type="ChEBI" id="CHEBI:61977"/>
        <dbReference type="ChEBI" id="CHEBI:456216"/>
        <dbReference type="EC" id="2.7.11.1"/>
    </reaction>
</comment>
<feature type="region of interest" description="Disordered" evidence="10">
    <location>
        <begin position="534"/>
        <end position="665"/>
    </location>
</feature>
<dbReference type="PANTHER" id="PTHR24356">
    <property type="entry name" value="SERINE/THREONINE-PROTEIN KINASE"/>
    <property type="match status" value="1"/>
</dbReference>
<evidence type="ECO:0000256" key="2">
    <source>
        <dbReference type="ARBA" id="ARBA00012513"/>
    </source>
</evidence>
<evidence type="ECO:0000256" key="8">
    <source>
        <dbReference type="ARBA" id="ARBA00047899"/>
    </source>
</evidence>
<feature type="compositionally biased region" description="Low complexity" evidence="10">
    <location>
        <begin position="591"/>
        <end position="601"/>
    </location>
</feature>
<dbReference type="SMART" id="SM00220">
    <property type="entry name" value="S_TKc"/>
    <property type="match status" value="1"/>
</dbReference>
<gene>
    <name evidence="13" type="ORF">RIMI_LOCUS18484513</name>
</gene>
<dbReference type="InterPro" id="IPR015022">
    <property type="entry name" value="MAST_pre-PK_dom"/>
</dbReference>
<evidence type="ECO:0000256" key="6">
    <source>
        <dbReference type="ARBA" id="ARBA00022777"/>
    </source>
</evidence>
<evidence type="ECO:0000259" key="12">
    <source>
        <dbReference type="PROSITE" id="PS51285"/>
    </source>
</evidence>
<evidence type="ECO:0000256" key="4">
    <source>
        <dbReference type="ARBA" id="ARBA00022679"/>
    </source>
</evidence>
<feature type="compositionally biased region" description="Basic and acidic residues" evidence="10">
    <location>
        <begin position="617"/>
        <end position="641"/>
    </location>
</feature>
<feature type="compositionally biased region" description="Basic and acidic residues" evidence="10">
    <location>
        <begin position="116"/>
        <end position="137"/>
    </location>
</feature>
<organism evidence="13 14">
    <name type="scientific">Ranitomeya imitator</name>
    <name type="common">mimic poison frog</name>
    <dbReference type="NCBI Taxonomy" id="111125"/>
    <lineage>
        <taxon>Eukaryota</taxon>
        <taxon>Metazoa</taxon>
        <taxon>Chordata</taxon>
        <taxon>Craniata</taxon>
        <taxon>Vertebrata</taxon>
        <taxon>Euteleostomi</taxon>
        <taxon>Amphibia</taxon>
        <taxon>Batrachia</taxon>
        <taxon>Anura</taxon>
        <taxon>Neobatrachia</taxon>
        <taxon>Hyloidea</taxon>
        <taxon>Dendrobatidae</taxon>
        <taxon>Dendrobatinae</taxon>
        <taxon>Ranitomeya</taxon>
    </lineage>
</organism>
<comment type="caution">
    <text evidence="13">The sequence shown here is derived from an EMBL/GenBank/DDBJ whole genome shotgun (WGS) entry which is preliminary data.</text>
</comment>
<protein>
    <recommendedName>
        <fullName evidence="2">non-specific serine/threonine protein kinase</fullName>
        <ecNumber evidence="2">2.7.11.1</ecNumber>
    </recommendedName>
</protein>
<dbReference type="InterPro" id="IPR000961">
    <property type="entry name" value="AGC-kinase_C"/>
</dbReference>
<keyword evidence="5" id="KW-0547">Nucleotide-binding</keyword>
<dbReference type="InterPro" id="IPR050236">
    <property type="entry name" value="Ser_Thr_kinase_AGC"/>
</dbReference>
<dbReference type="EMBL" id="CAUEEQ010056504">
    <property type="protein sequence ID" value="CAJ0963047.1"/>
    <property type="molecule type" value="Genomic_DNA"/>
</dbReference>
<evidence type="ECO:0000256" key="5">
    <source>
        <dbReference type="ARBA" id="ARBA00022741"/>
    </source>
</evidence>
<keyword evidence="7" id="KW-0067">ATP-binding</keyword>
<evidence type="ECO:0000313" key="13">
    <source>
        <dbReference type="EMBL" id="CAJ0963047.1"/>
    </source>
</evidence>
<feature type="region of interest" description="Disordered" evidence="10">
    <location>
        <begin position="116"/>
        <end position="148"/>
    </location>
</feature>
<evidence type="ECO:0000256" key="3">
    <source>
        <dbReference type="ARBA" id="ARBA00022527"/>
    </source>
</evidence>
<keyword evidence="6" id="KW-0418">Kinase</keyword>
<comment type="similarity">
    <text evidence="1">Belongs to the protein kinase superfamily. AGC Ser/Thr protein kinase family.</text>
</comment>
<feature type="compositionally biased region" description="Basic and acidic residues" evidence="10">
    <location>
        <begin position="563"/>
        <end position="581"/>
    </location>
</feature>
<dbReference type="Gene3D" id="1.10.510.10">
    <property type="entry name" value="Transferase(Phosphotransferase) domain 1"/>
    <property type="match status" value="1"/>
</dbReference>
<dbReference type="PROSITE" id="PS51285">
    <property type="entry name" value="AGC_KINASE_CTER"/>
    <property type="match status" value="1"/>
</dbReference>
<dbReference type="InterPro" id="IPR008271">
    <property type="entry name" value="Ser/Thr_kinase_AS"/>
</dbReference>
<dbReference type="SUPFAM" id="SSF56112">
    <property type="entry name" value="Protein kinase-like (PK-like)"/>
    <property type="match status" value="1"/>
</dbReference>
<evidence type="ECO:0000256" key="10">
    <source>
        <dbReference type="SAM" id="MobiDB-lite"/>
    </source>
</evidence>
<proteinExistence type="inferred from homology"/>
<dbReference type="SUPFAM" id="SSF140482">
    <property type="entry name" value="MAST3 pre-PK domain-like"/>
    <property type="match status" value="1"/>
</dbReference>
<reference evidence="13" key="1">
    <citation type="submission" date="2023-07" db="EMBL/GenBank/DDBJ databases">
        <authorList>
            <person name="Stuckert A."/>
        </authorList>
    </citation>
    <scope>NUCLEOTIDE SEQUENCE</scope>
</reference>
<evidence type="ECO:0000256" key="9">
    <source>
        <dbReference type="ARBA" id="ARBA00048679"/>
    </source>
</evidence>
<name>A0ABN9MDT1_9NEOB</name>
<dbReference type="Pfam" id="PF08926">
    <property type="entry name" value="DUF1908"/>
    <property type="match status" value="1"/>
</dbReference>
<feature type="domain" description="Protein kinase" evidence="11">
    <location>
        <begin position="189"/>
        <end position="460"/>
    </location>
</feature>
<evidence type="ECO:0000313" key="14">
    <source>
        <dbReference type="Proteomes" id="UP001176940"/>
    </source>
</evidence>
<dbReference type="PANTHER" id="PTHR24356:SF414">
    <property type="entry name" value="NON-SPECIFIC SERINE_THREONINE PROTEIN KINASE"/>
    <property type="match status" value="1"/>
</dbReference>
<evidence type="ECO:0000256" key="7">
    <source>
        <dbReference type="ARBA" id="ARBA00022840"/>
    </source>
</evidence>
<keyword evidence="14" id="KW-1185">Reference proteome</keyword>
<dbReference type="Pfam" id="PF00069">
    <property type="entry name" value="Pkinase"/>
    <property type="match status" value="1"/>
</dbReference>
<dbReference type="Proteomes" id="UP001176940">
    <property type="component" value="Unassembled WGS sequence"/>
</dbReference>
<accession>A0ABN9MDT1</accession>
<dbReference type="InterPro" id="IPR011009">
    <property type="entry name" value="Kinase-like_dom_sf"/>
</dbReference>
<dbReference type="EC" id="2.7.11.1" evidence="2"/>
<comment type="catalytic activity">
    <reaction evidence="9">
        <text>L-seryl-[protein] + ATP = O-phospho-L-seryl-[protein] + ADP + H(+)</text>
        <dbReference type="Rhea" id="RHEA:17989"/>
        <dbReference type="Rhea" id="RHEA-COMP:9863"/>
        <dbReference type="Rhea" id="RHEA-COMP:11604"/>
        <dbReference type="ChEBI" id="CHEBI:15378"/>
        <dbReference type="ChEBI" id="CHEBI:29999"/>
        <dbReference type="ChEBI" id="CHEBI:30616"/>
        <dbReference type="ChEBI" id="CHEBI:83421"/>
        <dbReference type="ChEBI" id="CHEBI:456216"/>
        <dbReference type="EC" id="2.7.11.1"/>
    </reaction>
</comment>
<dbReference type="InterPro" id="IPR023142">
    <property type="entry name" value="MAST_pre-PK_dom_sf"/>
</dbReference>